<organism evidence="3 4">
    <name type="scientific">Cytospora mali</name>
    <name type="common">Apple Valsa canker fungus</name>
    <name type="synonym">Valsa mali</name>
    <dbReference type="NCBI Taxonomy" id="578113"/>
    <lineage>
        <taxon>Eukaryota</taxon>
        <taxon>Fungi</taxon>
        <taxon>Dikarya</taxon>
        <taxon>Ascomycota</taxon>
        <taxon>Pezizomycotina</taxon>
        <taxon>Sordariomycetes</taxon>
        <taxon>Sordariomycetidae</taxon>
        <taxon>Diaporthales</taxon>
        <taxon>Cytosporaceae</taxon>
        <taxon>Cytospora</taxon>
    </lineage>
</organism>
<keyword evidence="2" id="KW-0732">Signal</keyword>
<dbReference type="EMBL" id="KN714693">
    <property type="protein sequence ID" value="KUI56856.1"/>
    <property type="molecule type" value="Genomic_DNA"/>
</dbReference>
<feature type="region of interest" description="Disordered" evidence="1">
    <location>
        <begin position="547"/>
        <end position="567"/>
    </location>
</feature>
<name>A0A194UZ36_CYTMA</name>
<dbReference type="AlphaFoldDB" id="A0A194UZ36"/>
<reference evidence="4" key="1">
    <citation type="submission" date="2014-12" db="EMBL/GenBank/DDBJ databases">
        <title>Genome Sequence of Valsa Canker Pathogens Uncovers a Specific Adaption of Colonization on Woody Bark.</title>
        <authorList>
            <person name="Yin Z."/>
            <person name="Liu H."/>
            <person name="Gao X."/>
            <person name="Li Z."/>
            <person name="Song N."/>
            <person name="Ke X."/>
            <person name="Dai Q."/>
            <person name="Wu Y."/>
            <person name="Sun Y."/>
            <person name="Xu J.-R."/>
            <person name="Kang Z.K."/>
            <person name="Wang L."/>
            <person name="Huang L."/>
        </authorList>
    </citation>
    <scope>NUCLEOTIDE SEQUENCE [LARGE SCALE GENOMIC DNA]</scope>
    <source>
        <strain evidence="4">SXYL134</strain>
    </source>
</reference>
<feature type="region of interest" description="Disordered" evidence="1">
    <location>
        <begin position="669"/>
        <end position="728"/>
    </location>
</feature>
<feature type="compositionally biased region" description="Pro residues" evidence="1">
    <location>
        <begin position="313"/>
        <end position="362"/>
    </location>
</feature>
<feature type="compositionally biased region" description="Pro residues" evidence="1">
    <location>
        <begin position="278"/>
        <end position="306"/>
    </location>
</feature>
<gene>
    <name evidence="3" type="ORF">VP1G_04198</name>
</gene>
<feature type="compositionally biased region" description="Basic and acidic residues" evidence="1">
    <location>
        <begin position="249"/>
        <end position="262"/>
    </location>
</feature>
<evidence type="ECO:0000313" key="4">
    <source>
        <dbReference type="Proteomes" id="UP000078576"/>
    </source>
</evidence>
<proteinExistence type="predicted"/>
<feature type="compositionally biased region" description="Basic and acidic residues" evidence="1">
    <location>
        <begin position="410"/>
        <end position="476"/>
    </location>
</feature>
<evidence type="ECO:0000313" key="3">
    <source>
        <dbReference type="EMBL" id="KUI56856.1"/>
    </source>
</evidence>
<feature type="chain" id="PRO_5008266014" evidence="2">
    <location>
        <begin position="17"/>
        <end position="728"/>
    </location>
</feature>
<keyword evidence="4" id="KW-1185">Reference proteome</keyword>
<dbReference type="OrthoDB" id="4225201at2759"/>
<dbReference type="STRING" id="694573.A0A194UZ36"/>
<evidence type="ECO:0000256" key="2">
    <source>
        <dbReference type="SAM" id="SignalP"/>
    </source>
</evidence>
<feature type="compositionally biased region" description="Polar residues" evidence="1">
    <location>
        <begin position="707"/>
        <end position="719"/>
    </location>
</feature>
<feature type="region of interest" description="Disordered" evidence="1">
    <location>
        <begin position="233"/>
        <end position="502"/>
    </location>
</feature>
<protein>
    <submittedName>
        <fullName evidence="3">Uncharacterized protein</fullName>
    </submittedName>
</protein>
<sequence length="728" mass="79435">MRGLLKAGVLLAPALAAAVALEEDTIASALITLYLPESGDSTMSQDLVFSFDIQESNDACGYGNVTIDGQDLPEGGSGSLIINEDRVVDASWNFTCVTWNGEPQEQLLSMNVDYVNGQPIENVGFTLRFQQVAPVWISDIEGDASMTRLHSLRQDDSKHHCDDDNNNNEIDLDAAMAELNYLRWQMTELSHTIHAREQRLAEAFGWNRHINECDSLKCVIGTVVHKMKGAAKSVYGGEGRPGPHGPHGSRPDGHGPDKEPHFPQHHGHGNHSDDGEHPPPPPPPHGGPGFHHPPPFCKCAPPPPPHGGHHPPPEGSGPPPPPPHGEHPPPPPKGDARPPPEGFGAPPPPPHGEHPPPPPPMSPHHEGPGFFGSLFGFIHPHHRPSPPPMPWEHNEWEPTSGMGHGHGHGHGREEGPMHHGGPEGEHRGEPHHEGHPQSDELERPHNHEEKPHHQGHEDHESSAVNIEAEKQDKEEVSEVEPETQPEEHEAPSAPLDTPANDKPWDILYQRYIRKSIRTPRRHRGSPNTPWYKKMCFGPHYYELSEDEEKEAMLRGSDEDSDDEDGDADVVTRDISQFRTAAEVVSEMVAVEDARMMAHSRQPSQVMAAPVSASAAVVPTAQHMQTYASAHVMHSNAIPMPMSTAPMTVDPATMAAMAAMFPDLHHEHDETAEELPAYQEADRNSESDDDELASSMVSDGYRPGCSGVSYTPSESGSQGASDILGDTKN</sequence>
<feature type="signal peptide" evidence="2">
    <location>
        <begin position="1"/>
        <end position="16"/>
    </location>
</feature>
<accession>A0A194UZ36</accession>
<feature type="compositionally biased region" description="Acidic residues" evidence="1">
    <location>
        <begin position="558"/>
        <end position="567"/>
    </location>
</feature>
<evidence type="ECO:0000256" key="1">
    <source>
        <dbReference type="SAM" id="MobiDB-lite"/>
    </source>
</evidence>
<dbReference type="Proteomes" id="UP000078576">
    <property type="component" value="Unassembled WGS sequence"/>
</dbReference>